<dbReference type="SUPFAM" id="SSF51197">
    <property type="entry name" value="Clavaminate synthase-like"/>
    <property type="match status" value="1"/>
</dbReference>
<comment type="cofactor">
    <cofactor evidence="1">
        <name>Fe(2+)</name>
        <dbReference type="ChEBI" id="CHEBI:29033"/>
    </cofactor>
</comment>
<reference evidence="2" key="1">
    <citation type="journal article" date="2011" name="Genome Res.">
        <title>Deep small RNA sequencing from the nematode Ascaris reveals conservation, functional diversification, and novel developmental profiles.</title>
        <authorList>
            <person name="Wang J."/>
            <person name="Czech B."/>
            <person name="Crunk A."/>
            <person name="Wallace A."/>
            <person name="Mitreva M."/>
            <person name="Hannon G.J."/>
            <person name="Davis R.E."/>
        </authorList>
    </citation>
    <scope>NUCLEOTIDE SEQUENCE</scope>
</reference>
<dbReference type="PANTHER" id="PTHR21052:SF0">
    <property type="entry name" value="ALPHA-KETOGLUTARATE-DEPENDENT DIOXYGENASE ALKB HOMOLOG 7, MITOCHONDRIAL"/>
    <property type="match status" value="1"/>
</dbReference>
<accession>F1LBT9</accession>
<dbReference type="PANTHER" id="PTHR21052">
    <property type="entry name" value="SPERMATOGENESIS ASSOCIATED 11-RELATED"/>
    <property type="match status" value="1"/>
</dbReference>
<dbReference type="InterPro" id="IPR032870">
    <property type="entry name" value="ALKBH7-like"/>
</dbReference>
<evidence type="ECO:0000256" key="1">
    <source>
        <dbReference type="ARBA" id="ARBA00001954"/>
    </source>
</evidence>
<dbReference type="Gene3D" id="2.60.120.590">
    <property type="entry name" value="Alpha-ketoglutarate-dependent dioxygenase AlkB-like"/>
    <property type="match status" value="1"/>
</dbReference>
<evidence type="ECO:0000313" key="2">
    <source>
        <dbReference type="EMBL" id="ADY47593.1"/>
    </source>
</evidence>
<dbReference type="GO" id="GO:0051213">
    <property type="term" value="F:dioxygenase activity"/>
    <property type="evidence" value="ECO:0007669"/>
    <property type="project" value="UniProtKB-KW"/>
</dbReference>
<dbReference type="GO" id="GO:0006631">
    <property type="term" value="P:fatty acid metabolic process"/>
    <property type="evidence" value="ECO:0007669"/>
    <property type="project" value="TreeGrafter"/>
</dbReference>
<name>F1LBT9_ASCSU</name>
<proteinExistence type="evidence at transcript level"/>
<dbReference type="EMBL" id="JI176752">
    <property type="protein sequence ID" value="ADY47593.1"/>
    <property type="molecule type" value="mRNA"/>
</dbReference>
<dbReference type="InterPro" id="IPR037151">
    <property type="entry name" value="AlkB-like_sf"/>
</dbReference>
<dbReference type="AlphaFoldDB" id="F1LBT9"/>
<protein>
    <submittedName>
        <fullName evidence="2">Alpha-ketoglutarate-dependent dioxygenase ABH7</fullName>
    </submittedName>
</protein>
<sequence>MWKNEESTHKEQIRLDCGRWCHFIETICGAPRQNEMRLGVVRRALELVFFHNESIWPAKMKDLISRSCSVIPDFITEKEERSLLNEIEPHMKRLRYEKSHWDNAIHLYREREQRRWSEENEPIIQRVRDKSFKKGDAHLSYVHILDLHKDGVIKPHIDSVRYCGDVISGMCLLSDAVLRLRHKDRKDELIVDFFVPRRCLYRMGEYGRYEFTHEVLGKDESFFNGRPVPRDRRISVICRDLPKAFVEAQERAKEIAAHSAAAKRDGEATQNAELA</sequence>
<dbReference type="GO" id="GO:0005759">
    <property type="term" value="C:mitochondrial matrix"/>
    <property type="evidence" value="ECO:0007669"/>
    <property type="project" value="TreeGrafter"/>
</dbReference>
<organism evidence="2">
    <name type="scientific">Ascaris suum</name>
    <name type="common">Pig roundworm</name>
    <name type="synonym">Ascaris lumbricoides</name>
    <dbReference type="NCBI Taxonomy" id="6253"/>
    <lineage>
        <taxon>Eukaryota</taxon>
        <taxon>Metazoa</taxon>
        <taxon>Ecdysozoa</taxon>
        <taxon>Nematoda</taxon>
        <taxon>Chromadorea</taxon>
        <taxon>Rhabditida</taxon>
        <taxon>Spirurina</taxon>
        <taxon>Ascaridomorpha</taxon>
        <taxon>Ascaridoidea</taxon>
        <taxon>Ascarididae</taxon>
        <taxon>Ascaris</taxon>
    </lineage>
</organism>
<dbReference type="GO" id="GO:0006974">
    <property type="term" value="P:DNA damage response"/>
    <property type="evidence" value="ECO:0007669"/>
    <property type="project" value="InterPro"/>
</dbReference>
<keyword evidence="2" id="KW-0223">Dioxygenase</keyword>
<keyword evidence="2" id="KW-0560">Oxidoreductase</keyword>